<reference evidence="1 2" key="1">
    <citation type="submission" date="2016-10" db="EMBL/GenBank/DDBJ databases">
        <authorList>
            <person name="Varghese N."/>
            <person name="Submissions S."/>
        </authorList>
    </citation>
    <scope>NUCLEOTIDE SEQUENCE [LARGE SCALE GENOMIC DNA]</scope>
    <source>
        <strain evidence="1 2">Nl1</strain>
    </source>
</reference>
<keyword evidence="2" id="KW-1185">Reference proteome</keyword>
<protein>
    <submittedName>
        <fullName evidence="1">Uncharacterized protein</fullName>
    </submittedName>
</protein>
<dbReference type="Proteomes" id="UP000183471">
    <property type="component" value="Unassembled WGS sequence"/>
</dbReference>
<dbReference type="EMBL" id="FNKY01000001">
    <property type="protein sequence ID" value="SDQ72228.1"/>
    <property type="molecule type" value="Genomic_DNA"/>
</dbReference>
<organism evidence="1 2">
    <name type="scientific">Nitrosospira multiformis</name>
    <dbReference type="NCBI Taxonomy" id="1231"/>
    <lineage>
        <taxon>Bacteria</taxon>
        <taxon>Pseudomonadati</taxon>
        <taxon>Pseudomonadota</taxon>
        <taxon>Betaproteobacteria</taxon>
        <taxon>Nitrosomonadales</taxon>
        <taxon>Nitrosomonadaceae</taxon>
        <taxon>Nitrosospira</taxon>
    </lineage>
</organism>
<accession>A0ABY0TEU1</accession>
<name>A0ABY0TEU1_9PROT</name>
<evidence type="ECO:0000313" key="2">
    <source>
        <dbReference type="Proteomes" id="UP000183471"/>
    </source>
</evidence>
<sequence>MNMPGFTAEASIYKTGKNYLMSAQDVSMTNTSAVTPQRIRTLDVDQGCTLFCDCNDASGACSCDATLCPTLRWGLTRATIS</sequence>
<evidence type="ECO:0000313" key="1">
    <source>
        <dbReference type="EMBL" id="SDQ72228.1"/>
    </source>
</evidence>
<gene>
    <name evidence="1" type="ORF">SAMN05216402_2015</name>
</gene>
<comment type="caution">
    <text evidence="1">The sequence shown here is derived from an EMBL/GenBank/DDBJ whole genome shotgun (WGS) entry which is preliminary data.</text>
</comment>
<proteinExistence type="predicted"/>